<dbReference type="InterPro" id="IPR052572">
    <property type="entry name" value="UPF0153_domain"/>
</dbReference>
<name>A0A9X1IJT6_9GAMM</name>
<gene>
    <name evidence="1" type="ORF">LG368_01565</name>
</gene>
<comment type="caution">
    <text evidence="1">The sequence shown here is derived from an EMBL/GenBank/DDBJ whole genome shotgun (WGS) entry which is preliminary data.</text>
</comment>
<keyword evidence="2" id="KW-1185">Reference proteome</keyword>
<dbReference type="Pfam" id="PF03692">
    <property type="entry name" value="CxxCxxCC"/>
    <property type="match status" value="1"/>
</dbReference>
<dbReference type="Proteomes" id="UP001139095">
    <property type="component" value="Unassembled WGS sequence"/>
</dbReference>
<evidence type="ECO:0000313" key="1">
    <source>
        <dbReference type="EMBL" id="MCB5160582.1"/>
    </source>
</evidence>
<dbReference type="PANTHER" id="PTHR36931:SF1">
    <property type="entry name" value="UPF0153 PROTEIN YEIW"/>
    <property type="match status" value="1"/>
</dbReference>
<reference evidence="1" key="1">
    <citation type="submission" date="2021-10" db="EMBL/GenBank/DDBJ databases">
        <title>Marinomonas pontica sp. nov., isolated from the Black Sea.</title>
        <authorList>
            <person name="Zhao L.-H."/>
            <person name="Xue J.-H."/>
        </authorList>
    </citation>
    <scope>NUCLEOTIDE SEQUENCE</scope>
    <source>
        <strain evidence="1">E8</strain>
    </source>
</reference>
<dbReference type="InterPro" id="IPR005358">
    <property type="entry name" value="Puta_zinc/iron-chelating_dom"/>
</dbReference>
<proteinExistence type="predicted"/>
<dbReference type="AlphaFoldDB" id="A0A9X1IJT6"/>
<dbReference type="PANTHER" id="PTHR36931">
    <property type="entry name" value="UPF0153 PROTEIN YEIW"/>
    <property type="match status" value="1"/>
</dbReference>
<dbReference type="RefSeq" id="WP_226752961.1">
    <property type="nucleotide sequence ID" value="NZ_JAJATW010000001.1"/>
</dbReference>
<evidence type="ECO:0000313" key="2">
    <source>
        <dbReference type="Proteomes" id="UP001139095"/>
    </source>
</evidence>
<accession>A0A9X1IJT6</accession>
<sequence>MQCRPHCGACCTAPSISTPIPGMPHGKKAGEPCVQLLADFRCAIFGDPDRPKVCGNFTAEKYVCGDSQKDAIRILSKMEDDTNPIRPAQH</sequence>
<protein>
    <submittedName>
        <fullName evidence="1">YkgJ family cysteine cluster protein</fullName>
    </submittedName>
</protein>
<dbReference type="EMBL" id="JAJATW010000001">
    <property type="protein sequence ID" value="MCB5160582.1"/>
    <property type="molecule type" value="Genomic_DNA"/>
</dbReference>
<organism evidence="1 2">
    <name type="scientific">Marinomonas algarum</name>
    <dbReference type="NCBI Taxonomy" id="2883105"/>
    <lineage>
        <taxon>Bacteria</taxon>
        <taxon>Pseudomonadati</taxon>
        <taxon>Pseudomonadota</taxon>
        <taxon>Gammaproteobacteria</taxon>
        <taxon>Oceanospirillales</taxon>
        <taxon>Oceanospirillaceae</taxon>
        <taxon>Marinomonas</taxon>
    </lineage>
</organism>